<feature type="chain" id="PRO_5046325510" evidence="1">
    <location>
        <begin position="22"/>
        <end position="536"/>
    </location>
</feature>
<gene>
    <name evidence="2" type="ORF">HPS55_10135</name>
</gene>
<proteinExistence type="predicted"/>
<sequence>MKKKITLMLLLSALMTATATAQETKLVKGIHYGIGSDNNFRTELKRVLGDDLYRVDSLVISADVHLPYGWTSALLDCCENGRLTGIDMSQCRYETEIPSAAFLPTMVNGAPRKSADGGNGSLYMNGLRYITLPVNLEKIGNLAFSSCGLQAIAIPYWVKEIGSGAFHNCNNLKNVVLYGDKPHDETMGWQFSGLPHGAVLHVAPGCGRHYRGKDGWASFGEVREDDTAFKTMTLELDGSKPLKDIMGSDYMCVDSMKISGVLNAGDFETLRHNAIYGRLYSIDFSGLDVDASKRMFISSSKLDYLIMPKTVREIPGSFLAKSSVRHLVMPESYEKICHTAFRFFKGTLPDSMFVIPEGCRRIDTEAFGLCGAVRSMVLPSTLDVLEPWSLGFNYWSPETDLAVDLYVNRMTPPVFVSEMSGTYDDYYAEEGPFGAPMFDYWPMHASRLFVPVGAKKNYENAEYWNHFLEIVETPLLTGTSAGIIGTTVAAGQAGTDEIYTVDGRRIEAKGTATGNLPRGLYIVKQNGQARKVLMGR</sequence>
<evidence type="ECO:0000313" key="2">
    <source>
        <dbReference type="EMBL" id="NPE14671.1"/>
    </source>
</evidence>
<dbReference type="Gene3D" id="3.80.10.10">
    <property type="entry name" value="Ribonuclease Inhibitor"/>
    <property type="match status" value="2"/>
</dbReference>
<keyword evidence="3" id="KW-1185">Reference proteome</keyword>
<dbReference type="Pfam" id="PF13306">
    <property type="entry name" value="LRR_5"/>
    <property type="match status" value="2"/>
</dbReference>
<reference evidence="2 3" key="1">
    <citation type="submission" date="2020-05" db="EMBL/GenBank/DDBJ databases">
        <title>Distinct polysaccharide utilization as determinants for interspecies competition between intestinal Prevotella spp.</title>
        <authorList>
            <person name="Galvez E.J.C."/>
            <person name="Iljazovic A."/>
            <person name="Strowig T."/>
        </authorList>
    </citation>
    <scope>NUCLEOTIDE SEQUENCE [LARGE SCALE GENOMIC DNA]</scope>
    <source>
        <strain evidence="2 3">PROD</strain>
    </source>
</reference>
<dbReference type="EMBL" id="JABKKE010000017">
    <property type="protein sequence ID" value="NPE14671.1"/>
    <property type="molecule type" value="Genomic_DNA"/>
</dbReference>
<dbReference type="RefSeq" id="WP_172174140.1">
    <property type="nucleotide sequence ID" value="NZ_CASGIA010000013.1"/>
</dbReference>
<name>A0ABX2AYD9_9BACT</name>
<keyword evidence="1" id="KW-0732">Signal</keyword>
<dbReference type="InterPro" id="IPR032675">
    <property type="entry name" value="LRR_dom_sf"/>
</dbReference>
<comment type="caution">
    <text evidence="2">The sequence shown here is derived from an EMBL/GenBank/DDBJ whole genome shotgun (WGS) entry which is preliminary data.</text>
</comment>
<accession>A0ABX2AYD9</accession>
<dbReference type="Proteomes" id="UP001193734">
    <property type="component" value="Unassembled WGS sequence"/>
</dbReference>
<dbReference type="InterPro" id="IPR026906">
    <property type="entry name" value="LRR_5"/>
</dbReference>
<evidence type="ECO:0000256" key="1">
    <source>
        <dbReference type="SAM" id="SignalP"/>
    </source>
</evidence>
<feature type="signal peptide" evidence="1">
    <location>
        <begin position="1"/>
        <end position="21"/>
    </location>
</feature>
<protein>
    <submittedName>
        <fullName evidence="2">Leucine-rich repeat protein</fullName>
    </submittedName>
</protein>
<organism evidence="2 3">
    <name type="scientific">Xylanibacter rodentium</name>
    <dbReference type="NCBI Taxonomy" id="2736289"/>
    <lineage>
        <taxon>Bacteria</taxon>
        <taxon>Pseudomonadati</taxon>
        <taxon>Bacteroidota</taxon>
        <taxon>Bacteroidia</taxon>
        <taxon>Bacteroidales</taxon>
        <taxon>Prevotellaceae</taxon>
        <taxon>Xylanibacter</taxon>
    </lineage>
</organism>
<evidence type="ECO:0000313" key="3">
    <source>
        <dbReference type="Proteomes" id="UP001193734"/>
    </source>
</evidence>
<dbReference type="GeneID" id="82158122"/>